<evidence type="ECO:0000256" key="2">
    <source>
        <dbReference type="ARBA" id="ARBA00022448"/>
    </source>
</evidence>
<sequence length="406" mass="41514">MAGPSVLLPLRSSPFRRYLLGQLVSVPCSWAQVVALAWVVVELAPAAMGWVVALQFLPSLLLGPWFGAIADRYDRRWLLMAAEAGLGLTALAYAAVSLTGGLTLPVVCLLSALWGVINALDTPARRALVPMLVPPAQAPGAAALSGTVMLIGMTAGSGLGALMVTQVGVTATFTLNAASFLADVALLATIRVGPSPRLARAPRQIRDGFRYLWHTPRLRTPLLALSVVATFAFTFQVSVPIFMRASFDGGASLIGTAFTVSMAGSLVGTLVAAARGLPGRHTVARANLVMATAMIVTAAAPTVLVALISLTVAGVAWSFLLMSVIALLQTAEPAMMGRVMSLFALVLLGGTALGGPIASALAAAAGVRAPFALGALAAAVAVAIAWPGAVRPADRSSRHVTTADAG</sequence>
<dbReference type="GO" id="GO:0022857">
    <property type="term" value="F:transmembrane transporter activity"/>
    <property type="evidence" value="ECO:0007669"/>
    <property type="project" value="InterPro"/>
</dbReference>
<feature type="domain" description="Major facilitator superfamily (MFS) profile" evidence="8">
    <location>
        <begin position="1"/>
        <end position="395"/>
    </location>
</feature>
<keyword evidence="5 7" id="KW-1133">Transmembrane helix</keyword>
<dbReference type="GO" id="GO:0005886">
    <property type="term" value="C:plasma membrane"/>
    <property type="evidence" value="ECO:0007669"/>
    <property type="project" value="UniProtKB-SubCell"/>
</dbReference>
<dbReference type="SUPFAM" id="SSF103473">
    <property type="entry name" value="MFS general substrate transporter"/>
    <property type="match status" value="1"/>
</dbReference>
<dbReference type="PANTHER" id="PTHR23513">
    <property type="entry name" value="INTEGRAL MEMBRANE EFFLUX PROTEIN-RELATED"/>
    <property type="match status" value="1"/>
</dbReference>
<dbReference type="InterPro" id="IPR036259">
    <property type="entry name" value="MFS_trans_sf"/>
</dbReference>
<feature type="transmembrane region" description="Helical" evidence="7">
    <location>
        <begin position="102"/>
        <end position="120"/>
    </location>
</feature>
<evidence type="ECO:0000256" key="3">
    <source>
        <dbReference type="ARBA" id="ARBA00022475"/>
    </source>
</evidence>
<feature type="transmembrane region" description="Helical" evidence="7">
    <location>
        <begin position="286"/>
        <end position="308"/>
    </location>
</feature>
<feature type="transmembrane region" description="Helical" evidence="7">
    <location>
        <begin position="343"/>
        <end position="365"/>
    </location>
</feature>
<dbReference type="EMBL" id="JAEACQ010000155">
    <property type="protein sequence ID" value="MBL7627093.1"/>
    <property type="molecule type" value="Genomic_DNA"/>
</dbReference>
<feature type="transmembrane region" description="Helical" evidence="7">
    <location>
        <begin position="249"/>
        <end position="274"/>
    </location>
</feature>
<comment type="subcellular location">
    <subcellularLocation>
        <location evidence="1">Cell membrane</location>
        <topology evidence="1">Multi-pass membrane protein</topology>
    </subcellularLocation>
</comment>
<keyword evidence="6 7" id="KW-0472">Membrane</keyword>
<name>A0A937R7F7_9ACTN</name>
<dbReference type="Proteomes" id="UP000604475">
    <property type="component" value="Unassembled WGS sequence"/>
</dbReference>
<dbReference type="CDD" id="cd06173">
    <property type="entry name" value="MFS_MefA_like"/>
    <property type="match status" value="1"/>
</dbReference>
<organism evidence="9 10">
    <name type="scientific">Frankia nepalensis</name>
    <dbReference type="NCBI Taxonomy" id="1836974"/>
    <lineage>
        <taxon>Bacteria</taxon>
        <taxon>Bacillati</taxon>
        <taxon>Actinomycetota</taxon>
        <taxon>Actinomycetes</taxon>
        <taxon>Frankiales</taxon>
        <taxon>Frankiaceae</taxon>
        <taxon>Frankia</taxon>
    </lineage>
</organism>
<evidence type="ECO:0000256" key="1">
    <source>
        <dbReference type="ARBA" id="ARBA00004651"/>
    </source>
</evidence>
<feature type="transmembrane region" description="Helical" evidence="7">
    <location>
        <begin position="169"/>
        <end position="190"/>
    </location>
</feature>
<gene>
    <name evidence="9" type="ORF">I7412_07920</name>
</gene>
<feature type="transmembrane region" description="Helical" evidence="7">
    <location>
        <begin position="222"/>
        <end position="243"/>
    </location>
</feature>
<comment type="caution">
    <text evidence="9">The sequence shown here is derived from an EMBL/GenBank/DDBJ whole genome shotgun (WGS) entry which is preliminary data.</text>
</comment>
<feature type="transmembrane region" description="Helical" evidence="7">
    <location>
        <begin position="141"/>
        <end position="163"/>
    </location>
</feature>
<dbReference type="Pfam" id="PF05977">
    <property type="entry name" value="MFS_3"/>
    <property type="match status" value="1"/>
</dbReference>
<feature type="transmembrane region" description="Helical" evidence="7">
    <location>
        <begin position="47"/>
        <end position="70"/>
    </location>
</feature>
<evidence type="ECO:0000259" key="8">
    <source>
        <dbReference type="PROSITE" id="PS50850"/>
    </source>
</evidence>
<evidence type="ECO:0000256" key="6">
    <source>
        <dbReference type="ARBA" id="ARBA00023136"/>
    </source>
</evidence>
<evidence type="ECO:0000256" key="4">
    <source>
        <dbReference type="ARBA" id="ARBA00022692"/>
    </source>
</evidence>
<dbReference type="RefSeq" id="WP_203001741.1">
    <property type="nucleotide sequence ID" value="NZ_JADWYU010000219.1"/>
</dbReference>
<evidence type="ECO:0000313" key="9">
    <source>
        <dbReference type="EMBL" id="MBL7627093.1"/>
    </source>
</evidence>
<feature type="transmembrane region" description="Helical" evidence="7">
    <location>
        <begin position="77"/>
        <end position="96"/>
    </location>
</feature>
<keyword evidence="10" id="KW-1185">Reference proteome</keyword>
<dbReference type="AlphaFoldDB" id="A0A937R7F7"/>
<feature type="transmembrane region" description="Helical" evidence="7">
    <location>
        <begin position="314"/>
        <end position="331"/>
    </location>
</feature>
<reference evidence="9" key="1">
    <citation type="submission" date="2020-12" db="EMBL/GenBank/DDBJ databases">
        <title>Genomic characterization of non-nitrogen-fixing Frankia strains.</title>
        <authorList>
            <person name="Carlos-Shanley C."/>
            <person name="Guerra T."/>
            <person name="Hahn D."/>
        </authorList>
    </citation>
    <scope>NUCLEOTIDE SEQUENCE</scope>
    <source>
        <strain evidence="9">CN6</strain>
    </source>
</reference>
<keyword evidence="2" id="KW-0813">Transport</keyword>
<accession>A0A937R7F7</accession>
<dbReference type="InterPro" id="IPR020846">
    <property type="entry name" value="MFS_dom"/>
</dbReference>
<dbReference type="InterPro" id="IPR010290">
    <property type="entry name" value="TM_effector"/>
</dbReference>
<protein>
    <submittedName>
        <fullName evidence="9">MFS transporter</fullName>
    </submittedName>
</protein>
<proteinExistence type="predicted"/>
<evidence type="ECO:0000313" key="10">
    <source>
        <dbReference type="Proteomes" id="UP000604475"/>
    </source>
</evidence>
<dbReference type="PROSITE" id="PS50850">
    <property type="entry name" value="MFS"/>
    <property type="match status" value="1"/>
</dbReference>
<keyword evidence="4 7" id="KW-0812">Transmembrane</keyword>
<feature type="transmembrane region" description="Helical" evidence="7">
    <location>
        <begin position="371"/>
        <end position="390"/>
    </location>
</feature>
<dbReference type="Gene3D" id="1.20.1250.20">
    <property type="entry name" value="MFS general substrate transporter like domains"/>
    <property type="match status" value="1"/>
</dbReference>
<evidence type="ECO:0000256" key="5">
    <source>
        <dbReference type="ARBA" id="ARBA00022989"/>
    </source>
</evidence>
<evidence type="ECO:0000256" key="7">
    <source>
        <dbReference type="SAM" id="Phobius"/>
    </source>
</evidence>
<keyword evidence="3" id="KW-1003">Cell membrane</keyword>
<feature type="transmembrane region" description="Helical" evidence="7">
    <location>
        <begin position="18"/>
        <end position="41"/>
    </location>
</feature>
<dbReference type="PANTHER" id="PTHR23513:SF11">
    <property type="entry name" value="STAPHYLOFERRIN A TRANSPORTER"/>
    <property type="match status" value="1"/>
</dbReference>